<gene>
    <name evidence="2" type="ORF">ACFQHK_18375</name>
</gene>
<evidence type="ECO:0008006" key="4">
    <source>
        <dbReference type="Google" id="ProtNLM"/>
    </source>
</evidence>
<dbReference type="InterPro" id="IPR006311">
    <property type="entry name" value="TAT_signal"/>
</dbReference>
<dbReference type="RefSeq" id="WP_304450139.1">
    <property type="nucleotide sequence ID" value="NZ_JARRAH010000006.1"/>
</dbReference>
<dbReference type="Proteomes" id="UP001596406">
    <property type="component" value="Unassembled WGS sequence"/>
</dbReference>
<organism evidence="2 3">
    <name type="scientific">Halomarina ordinaria</name>
    <dbReference type="NCBI Taxonomy" id="3033939"/>
    <lineage>
        <taxon>Archaea</taxon>
        <taxon>Methanobacteriati</taxon>
        <taxon>Methanobacteriota</taxon>
        <taxon>Stenosarchaea group</taxon>
        <taxon>Halobacteria</taxon>
        <taxon>Halobacteriales</taxon>
        <taxon>Natronomonadaceae</taxon>
        <taxon>Halomarina</taxon>
    </lineage>
</organism>
<feature type="region of interest" description="Disordered" evidence="1">
    <location>
        <begin position="546"/>
        <end position="571"/>
    </location>
</feature>
<feature type="compositionally biased region" description="Acidic residues" evidence="1">
    <location>
        <begin position="546"/>
        <end position="555"/>
    </location>
</feature>
<sequence>MAHDSAREPETHPEASTETTSDDGRKSLLNRRQYLKMGAAAAATVAVGTATASAATEHRGISFDRVVNAVEDLGMDPNGNEPIDDALYGAMEDGTLIEFPAGEYVFRDYSIQQGVSRFGIRGLGDDKSDVQFRTADGSSRWFLYLKGGSDILLENVTLQQGMDKGAGDIGLGFVIEDNLQIHDVEMAGFNTSGDTDRWGLMPKLTDPDGEGLVTGFVQKGPSDHQPHAVNDGAGGVFSGHMGTLVFRDCHIENAAGDGGLYTGKHKGSTNFENCFFKNNDMAVMRMGAGSYIRDSTIVADFDNWHPENTGDPGGVNGLYFASGQHGKSGGGVYNCDVIVKSVPEPGQGAIAINSSDGNLTIKNTRVRCDVDGMAPIRALAPGERFSNRGHKTPEKPWGITIENVSVTGSANTRDGAINLDTRPGSVVKDACVYMTGNSDGVTMSNSGGSEVVNTNIKVPGKATVFNGSQVATNNITSRDSCPAPNADWRKSGGDEEQPSTEPSGPEPEDADAAEDALPNRIAISGPGPDVDAPTTYQLTVDGALEAGDDLEDDDGISGSSAEGTVAGGTDTYRFDGEVTAFEFDGDPPVVEVDGENVPPASLGEAKRGTNILTVRGTGDYAEYEFAVSGSLEANDGDGTVDDEDNVTKQVAAGAVTGGVDSYRFTGGLVSFVLDGDAEVVHNGEVVSPEDLLPENVVEFVGGEGVTSYGVTVDGVIAPDPEGTLDSEDNISGGSAEGAVSDGVDAYRFDGDITSVTLDGDATVRVNGTEVAPEQFGDDSLPNLIVVEGDGEESSYRFEVDGEVEKYADIGTVSAEDRIDGGTVTGSVSGGVDAYRFDGDLTAFDVDGTATVGFDERDD</sequence>
<dbReference type="SUPFAM" id="SSF51126">
    <property type="entry name" value="Pectin lyase-like"/>
    <property type="match status" value="1"/>
</dbReference>
<accession>A0ABD5UHU0</accession>
<keyword evidence="3" id="KW-1185">Reference proteome</keyword>
<feature type="region of interest" description="Disordered" evidence="1">
    <location>
        <begin position="473"/>
        <end position="513"/>
    </location>
</feature>
<evidence type="ECO:0000313" key="2">
    <source>
        <dbReference type="EMBL" id="MFC6838449.1"/>
    </source>
</evidence>
<name>A0ABD5UHU0_9EURY</name>
<evidence type="ECO:0000313" key="3">
    <source>
        <dbReference type="Proteomes" id="UP001596406"/>
    </source>
</evidence>
<reference evidence="2 3" key="1">
    <citation type="journal article" date="2019" name="Int. J. Syst. Evol. Microbiol.">
        <title>The Global Catalogue of Microorganisms (GCM) 10K type strain sequencing project: providing services to taxonomists for standard genome sequencing and annotation.</title>
        <authorList>
            <consortium name="The Broad Institute Genomics Platform"/>
            <consortium name="The Broad Institute Genome Sequencing Center for Infectious Disease"/>
            <person name="Wu L."/>
            <person name="Ma J."/>
        </authorList>
    </citation>
    <scope>NUCLEOTIDE SEQUENCE [LARGE SCALE GENOMIC DNA]</scope>
    <source>
        <strain evidence="2 3">PSRA2</strain>
    </source>
</reference>
<dbReference type="AlphaFoldDB" id="A0ABD5UHU0"/>
<protein>
    <recommendedName>
        <fullName evidence="4">Right-handed parallel beta-helix repeat-containing protein</fullName>
    </recommendedName>
</protein>
<dbReference type="EMBL" id="JBHSXM010000006">
    <property type="protein sequence ID" value="MFC6838449.1"/>
    <property type="molecule type" value="Genomic_DNA"/>
</dbReference>
<dbReference type="PROSITE" id="PS51318">
    <property type="entry name" value="TAT"/>
    <property type="match status" value="1"/>
</dbReference>
<comment type="caution">
    <text evidence="2">The sequence shown here is derived from an EMBL/GenBank/DDBJ whole genome shotgun (WGS) entry which is preliminary data.</text>
</comment>
<dbReference type="InterPro" id="IPR011050">
    <property type="entry name" value="Pectin_lyase_fold/virulence"/>
</dbReference>
<proteinExistence type="predicted"/>
<feature type="region of interest" description="Disordered" evidence="1">
    <location>
        <begin position="1"/>
        <end position="25"/>
    </location>
</feature>
<evidence type="ECO:0000256" key="1">
    <source>
        <dbReference type="SAM" id="MobiDB-lite"/>
    </source>
</evidence>
<feature type="compositionally biased region" description="Basic and acidic residues" evidence="1">
    <location>
        <begin position="1"/>
        <end position="15"/>
    </location>
</feature>